<organism evidence="2 3">
    <name type="scientific">Ciona savignyi</name>
    <name type="common">Pacific transparent sea squirt</name>
    <dbReference type="NCBI Taxonomy" id="51511"/>
    <lineage>
        <taxon>Eukaryota</taxon>
        <taxon>Metazoa</taxon>
        <taxon>Chordata</taxon>
        <taxon>Tunicata</taxon>
        <taxon>Ascidiacea</taxon>
        <taxon>Phlebobranchia</taxon>
        <taxon>Cionidae</taxon>
        <taxon>Ciona</taxon>
    </lineage>
</organism>
<dbReference type="eggNOG" id="ENOG502S870">
    <property type="taxonomic scope" value="Eukaryota"/>
</dbReference>
<dbReference type="InterPro" id="IPR039183">
    <property type="entry name" value="CCD66"/>
</dbReference>
<dbReference type="PANTHER" id="PTHR22736">
    <property type="entry name" value="COILED-COIL DOMAIN-CONTAINING PROTEIN 66"/>
    <property type="match status" value="1"/>
</dbReference>
<reference evidence="2" key="2">
    <citation type="submission" date="2025-08" db="UniProtKB">
        <authorList>
            <consortium name="Ensembl"/>
        </authorList>
    </citation>
    <scope>IDENTIFICATION</scope>
</reference>
<reference evidence="2" key="3">
    <citation type="submission" date="2025-09" db="UniProtKB">
        <authorList>
            <consortium name="Ensembl"/>
        </authorList>
    </citation>
    <scope>IDENTIFICATION</scope>
</reference>
<feature type="compositionally biased region" description="Polar residues" evidence="1">
    <location>
        <begin position="37"/>
        <end position="49"/>
    </location>
</feature>
<dbReference type="InParanoid" id="H2ZP26"/>
<evidence type="ECO:0000313" key="2">
    <source>
        <dbReference type="Ensembl" id="ENSCSAVP00000019342.1"/>
    </source>
</evidence>
<dbReference type="AlphaFoldDB" id="H2ZP26"/>
<evidence type="ECO:0000256" key="1">
    <source>
        <dbReference type="SAM" id="MobiDB-lite"/>
    </source>
</evidence>
<dbReference type="GO" id="GO:0008017">
    <property type="term" value="F:microtubule binding"/>
    <property type="evidence" value="ECO:0007669"/>
    <property type="project" value="TreeGrafter"/>
</dbReference>
<name>H2ZP26_CIOSA</name>
<feature type="compositionally biased region" description="Basic and acidic residues" evidence="1">
    <location>
        <begin position="83"/>
        <end position="95"/>
    </location>
</feature>
<keyword evidence="3" id="KW-1185">Reference proteome</keyword>
<dbReference type="HOGENOM" id="CLU_941757_0_0_1"/>
<dbReference type="GO" id="GO:0060271">
    <property type="term" value="P:cilium assembly"/>
    <property type="evidence" value="ECO:0007669"/>
    <property type="project" value="TreeGrafter"/>
</dbReference>
<dbReference type="Ensembl" id="ENSCSAVT00000019550.1">
    <property type="protein sequence ID" value="ENSCSAVP00000019342.1"/>
    <property type="gene ID" value="ENSCSAVG00000011353.1"/>
</dbReference>
<feature type="region of interest" description="Disordered" evidence="1">
    <location>
        <begin position="26"/>
        <end position="141"/>
    </location>
</feature>
<dbReference type="PANTHER" id="PTHR22736:SF2">
    <property type="entry name" value="COILED-COIL DOMAIN-CONTAINING PROTEIN 66"/>
    <property type="match status" value="1"/>
</dbReference>
<feature type="compositionally biased region" description="Polar residues" evidence="1">
    <location>
        <begin position="118"/>
        <end position="131"/>
    </location>
</feature>
<feature type="compositionally biased region" description="Polar residues" evidence="1">
    <location>
        <begin position="235"/>
        <end position="245"/>
    </location>
</feature>
<dbReference type="Proteomes" id="UP000007875">
    <property type="component" value="Unassembled WGS sequence"/>
</dbReference>
<feature type="compositionally biased region" description="Basic and acidic residues" evidence="1">
    <location>
        <begin position="186"/>
        <end position="208"/>
    </location>
</feature>
<feature type="compositionally biased region" description="Basic and acidic residues" evidence="1">
    <location>
        <begin position="104"/>
        <end position="115"/>
    </location>
</feature>
<sequence length="296" mass="33761">MNIGDGLTIQTRSIGGKVTKGIFLLPQDKPQTKKNFKSQNQKFPKNQEVTGKAKFERPKINVPRPRKKPVKIDDDILFVTDQEPTKDRKDVESRNKSQTQLKIPKNEKIKTEPPRQKPLSTRNRNQNASNNKPKRVIKSPAEQIKVDTSFVTLTQDQLNTILSLVKTKQDIDVAQIINKEAMPQNEDNKNQNEDTEDKKENEEGEVHNEPSAVPGLDLDEPTENVEVMQKDGGKSRTNSAKSNRGTKPDDPRTSRSKMFDTIGGIGSRERDRDMLEQKRRQWVKDLNEQVNSKNSK</sequence>
<protein>
    <submittedName>
        <fullName evidence="2">Uncharacterized protein</fullName>
    </submittedName>
</protein>
<proteinExistence type="predicted"/>
<accession>H2ZP26</accession>
<dbReference type="GO" id="GO:0005874">
    <property type="term" value="C:microtubule"/>
    <property type="evidence" value="ECO:0007669"/>
    <property type="project" value="TreeGrafter"/>
</dbReference>
<reference evidence="3" key="1">
    <citation type="submission" date="2003-08" db="EMBL/GenBank/DDBJ databases">
        <authorList>
            <person name="Birren B."/>
            <person name="Nusbaum C."/>
            <person name="Abebe A."/>
            <person name="Abouelleil A."/>
            <person name="Adekoya E."/>
            <person name="Ait-zahra M."/>
            <person name="Allen N."/>
            <person name="Allen T."/>
            <person name="An P."/>
            <person name="Anderson M."/>
            <person name="Anderson S."/>
            <person name="Arachchi H."/>
            <person name="Armbruster J."/>
            <person name="Bachantsang P."/>
            <person name="Baldwin J."/>
            <person name="Barry A."/>
            <person name="Bayul T."/>
            <person name="Blitshsteyn B."/>
            <person name="Bloom T."/>
            <person name="Blye J."/>
            <person name="Boguslavskiy L."/>
            <person name="Borowsky M."/>
            <person name="Boukhgalter B."/>
            <person name="Brunache A."/>
            <person name="Butler J."/>
            <person name="Calixte N."/>
            <person name="Calvo S."/>
            <person name="Camarata J."/>
            <person name="Campo K."/>
            <person name="Chang J."/>
            <person name="Cheshatsang Y."/>
            <person name="Citroen M."/>
            <person name="Collymore A."/>
            <person name="Considine T."/>
            <person name="Cook A."/>
            <person name="Cooke P."/>
            <person name="Corum B."/>
            <person name="Cuomo C."/>
            <person name="David R."/>
            <person name="Dawoe T."/>
            <person name="Degray S."/>
            <person name="Dodge S."/>
            <person name="Dooley K."/>
            <person name="Dorje P."/>
            <person name="Dorjee K."/>
            <person name="Dorris L."/>
            <person name="Duffey N."/>
            <person name="Dupes A."/>
            <person name="Elkins T."/>
            <person name="Engels R."/>
            <person name="Erickson J."/>
            <person name="Farina A."/>
            <person name="Faro S."/>
            <person name="Ferreira P."/>
            <person name="Fischer H."/>
            <person name="Fitzgerald M."/>
            <person name="Foley K."/>
            <person name="Gage D."/>
            <person name="Galagan J."/>
            <person name="Gearin G."/>
            <person name="Gnerre S."/>
            <person name="Gnirke A."/>
            <person name="Goyette A."/>
            <person name="Graham J."/>
            <person name="Grandbois E."/>
            <person name="Gyaltsen K."/>
            <person name="Hafez N."/>
            <person name="Hagopian D."/>
            <person name="Hagos B."/>
            <person name="Hall J."/>
            <person name="Hatcher B."/>
            <person name="Heller A."/>
            <person name="Higgins H."/>
            <person name="Honan T."/>
            <person name="Horn A."/>
            <person name="Houde N."/>
            <person name="Hughes L."/>
            <person name="Hulme W."/>
            <person name="Husby E."/>
            <person name="Iliev I."/>
            <person name="Jaffe D."/>
            <person name="Jones C."/>
            <person name="Kamal M."/>
            <person name="Kamat A."/>
            <person name="Kamvysselis M."/>
            <person name="Karlsson E."/>
            <person name="Kells C."/>
            <person name="Kieu A."/>
            <person name="Kisner P."/>
            <person name="Kodira C."/>
            <person name="Kulbokas E."/>
            <person name="Labutti K."/>
            <person name="Lama D."/>
            <person name="Landers T."/>
            <person name="Leger J."/>
            <person name="Levine S."/>
            <person name="Lewis D."/>
            <person name="Lewis T."/>
            <person name="Lindblad-toh K."/>
            <person name="Liu X."/>
            <person name="Lokyitsang T."/>
            <person name="Lokyitsang Y."/>
            <person name="Lucien O."/>
            <person name="Lui A."/>
            <person name="Ma L.J."/>
            <person name="Mabbitt R."/>
            <person name="Macdonald J."/>
            <person name="Maclean C."/>
            <person name="Major J."/>
            <person name="Manning J."/>
            <person name="Marabella R."/>
            <person name="Maru K."/>
            <person name="Matthews C."/>
            <person name="Mauceli E."/>
            <person name="Mccarthy M."/>
            <person name="Mcdonough S."/>
            <person name="Mcghee T."/>
            <person name="Meldrim J."/>
            <person name="Meneus L."/>
            <person name="Mesirov J."/>
            <person name="Mihalev A."/>
            <person name="Mihova T."/>
            <person name="Mikkelsen T."/>
            <person name="Mlenga V."/>
            <person name="Moru K."/>
            <person name="Mozes J."/>
            <person name="Mulrain L."/>
            <person name="Munson G."/>
            <person name="Naylor J."/>
            <person name="Newes C."/>
            <person name="Nguyen C."/>
            <person name="Nguyen N."/>
            <person name="Nguyen T."/>
            <person name="Nicol R."/>
            <person name="Nielsen C."/>
            <person name="Nizzari M."/>
            <person name="Norbu C."/>
            <person name="Norbu N."/>
            <person name="O'donnell P."/>
            <person name="Okoawo O."/>
            <person name="O'leary S."/>
            <person name="Omotosho B."/>
            <person name="O'neill K."/>
            <person name="Osman S."/>
            <person name="Parker S."/>
            <person name="Perrin D."/>
            <person name="Phunkhang P."/>
            <person name="Piqani B."/>
            <person name="Purcell S."/>
            <person name="Rachupka T."/>
            <person name="Ramasamy U."/>
            <person name="Rameau R."/>
            <person name="Ray V."/>
            <person name="Raymond C."/>
            <person name="Retta R."/>
            <person name="Richardson S."/>
            <person name="Rise C."/>
            <person name="Rodriguez J."/>
            <person name="Rogers J."/>
            <person name="Rogov P."/>
            <person name="Rutman M."/>
            <person name="Schupbach R."/>
            <person name="Seaman C."/>
            <person name="Settipalli S."/>
            <person name="Sharpe T."/>
            <person name="Sheridan J."/>
            <person name="Sherpa N."/>
            <person name="Shi J."/>
            <person name="Smirnov S."/>
            <person name="Smith C."/>
            <person name="Sougnez C."/>
            <person name="Spencer B."/>
            <person name="Stalker J."/>
            <person name="Stange-thomann N."/>
            <person name="Stavropoulos S."/>
            <person name="Stetson K."/>
            <person name="Stone C."/>
            <person name="Stone S."/>
            <person name="Stubbs M."/>
            <person name="Talamas J."/>
            <person name="Tchuinga P."/>
            <person name="Tenzing P."/>
            <person name="Tesfaye S."/>
            <person name="Theodore J."/>
            <person name="Thoulutsang Y."/>
            <person name="Topham K."/>
            <person name="Towey S."/>
            <person name="Tsamla T."/>
            <person name="Tsomo N."/>
            <person name="Vallee D."/>
            <person name="Vassiliev H."/>
            <person name="Venkataraman V."/>
            <person name="Vinson J."/>
            <person name="Vo A."/>
            <person name="Wade C."/>
            <person name="Wang S."/>
            <person name="Wangchuk T."/>
            <person name="Wangdi T."/>
            <person name="Whittaker C."/>
            <person name="Wilkinson J."/>
            <person name="Wu Y."/>
            <person name="Wyman D."/>
            <person name="Yadav S."/>
            <person name="Yang S."/>
            <person name="Yang X."/>
            <person name="Yeager S."/>
            <person name="Yee E."/>
            <person name="Young G."/>
            <person name="Zainoun J."/>
            <person name="Zembeck L."/>
            <person name="Zimmer A."/>
            <person name="Zody M."/>
            <person name="Lander E."/>
        </authorList>
    </citation>
    <scope>NUCLEOTIDE SEQUENCE [LARGE SCALE GENOMIC DNA]</scope>
</reference>
<dbReference type="GO" id="GO:0005929">
    <property type="term" value="C:cilium"/>
    <property type="evidence" value="ECO:0007669"/>
    <property type="project" value="TreeGrafter"/>
</dbReference>
<feature type="compositionally biased region" description="Basic and acidic residues" evidence="1">
    <location>
        <begin position="267"/>
        <end position="277"/>
    </location>
</feature>
<feature type="region of interest" description="Disordered" evidence="1">
    <location>
        <begin position="178"/>
        <end position="277"/>
    </location>
</feature>
<evidence type="ECO:0000313" key="3">
    <source>
        <dbReference type="Proteomes" id="UP000007875"/>
    </source>
</evidence>